<evidence type="ECO:0000313" key="6">
    <source>
        <dbReference type="Proteomes" id="UP000681131"/>
    </source>
</evidence>
<evidence type="ECO:0000256" key="2">
    <source>
        <dbReference type="ARBA" id="ARBA00023295"/>
    </source>
</evidence>
<reference evidence="3 5" key="1">
    <citation type="submission" date="2017-06" db="EMBL/GenBank/DDBJ databases">
        <title>Complete genome of Francisella adeliensis.</title>
        <authorList>
            <person name="Vallesi A."/>
            <person name="Sjodin A."/>
        </authorList>
    </citation>
    <scope>NUCLEOTIDE SEQUENCE [LARGE SCALE GENOMIC DNA]</scope>
    <source>
        <strain evidence="3 5">FDC440</strain>
    </source>
</reference>
<evidence type="ECO:0000256" key="1">
    <source>
        <dbReference type="ARBA" id="ARBA00022801"/>
    </source>
</evidence>
<dbReference type="KEGG" id="fad:CDH04_00840"/>
<dbReference type="RefSeq" id="WP_112869224.1">
    <property type="nucleotide sequence ID" value="NZ_CP021781.1"/>
</dbReference>
<dbReference type="Gene3D" id="1.50.10.10">
    <property type="match status" value="1"/>
</dbReference>
<dbReference type="PROSITE" id="PS00928">
    <property type="entry name" value="TREHALASE_2"/>
    <property type="match status" value="1"/>
</dbReference>
<dbReference type="OrthoDB" id="106887at2"/>
<dbReference type="InterPro" id="IPR018232">
    <property type="entry name" value="Glyco_hydro_37_CS"/>
</dbReference>
<dbReference type="InterPro" id="IPR012341">
    <property type="entry name" value="6hp_glycosidase-like_sf"/>
</dbReference>
<dbReference type="PANTHER" id="PTHR23403:SF1">
    <property type="entry name" value="TREHALASE"/>
    <property type="match status" value="1"/>
</dbReference>
<name>A0A2Z4XWG7_9GAMM</name>
<protein>
    <submittedName>
        <fullName evidence="3">Alpha,alpha-trehalase</fullName>
    </submittedName>
</protein>
<keyword evidence="1" id="KW-0378">Hydrolase</keyword>
<dbReference type="EMBL" id="CP021781">
    <property type="protein sequence ID" value="AXA33049.1"/>
    <property type="molecule type" value="Genomic_DNA"/>
</dbReference>
<dbReference type="Proteomes" id="UP000251120">
    <property type="component" value="Chromosome"/>
</dbReference>
<keyword evidence="6" id="KW-1185">Reference proteome</keyword>
<dbReference type="GO" id="GO:0004555">
    <property type="term" value="F:alpha,alpha-trehalase activity"/>
    <property type="evidence" value="ECO:0007669"/>
    <property type="project" value="InterPro"/>
</dbReference>
<keyword evidence="2" id="KW-0326">Glycosidase</keyword>
<dbReference type="Proteomes" id="UP000681131">
    <property type="component" value="Chromosome"/>
</dbReference>
<dbReference type="PRINTS" id="PR00744">
    <property type="entry name" value="GLHYDRLASE37"/>
</dbReference>
<organism evidence="3 5">
    <name type="scientific">Francisella adeliensis</name>
    <dbReference type="NCBI Taxonomy" id="2007306"/>
    <lineage>
        <taxon>Bacteria</taxon>
        <taxon>Pseudomonadati</taxon>
        <taxon>Pseudomonadota</taxon>
        <taxon>Gammaproteobacteria</taxon>
        <taxon>Thiotrichales</taxon>
        <taxon>Francisellaceae</taxon>
        <taxon>Francisella</taxon>
    </lineage>
</organism>
<reference evidence="4 6" key="2">
    <citation type="submission" date="2019-08" db="EMBL/GenBank/DDBJ databases">
        <title>Complete genome sequences of Francisella adeliensis (FSC1325 and FSC1326).</title>
        <authorList>
            <person name="Ohrman C."/>
            <person name="Uneklint I."/>
            <person name="Vallesi A."/>
            <person name="Karlsson L."/>
            <person name="Sjodin A."/>
        </authorList>
    </citation>
    <scope>NUCLEOTIDE SEQUENCE [LARGE SCALE GENOMIC DNA]</scope>
    <source>
        <strain evidence="4 6">FSC1325</strain>
    </source>
</reference>
<evidence type="ECO:0000313" key="4">
    <source>
        <dbReference type="EMBL" id="QIW11276.1"/>
    </source>
</evidence>
<accession>A0A2Z4XWG7</accession>
<dbReference type="PANTHER" id="PTHR23403">
    <property type="entry name" value="TREHALASE"/>
    <property type="match status" value="1"/>
</dbReference>
<dbReference type="InterPro" id="IPR008928">
    <property type="entry name" value="6-hairpin_glycosidase_sf"/>
</dbReference>
<dbReference type="GO" id="GO:0005993">
    <property type="term" value="P:trehalose catabolic process"/>
    <property type="evidence" value="ECO:0007669"/>
    <property type="project" value="TreeGrafter"/>
</dbReference>
<evidence type="ECO:0000313" key="3">
    <source>
        <dbReference type="EMBL" id="AXA33049.1"/>
    </source>
</evidence>
<gene>
    <name evidence="3" type="ORF">CDH04_00840</name>
    <name evidence="4" type="ORF">FZC43_00840</name>
</gene>
<dbReference type="Pfam" id="PF01204">
    <property type="entry name" value="Trehalase"/>
    <property type="match status" value="1"/>
</dbReference>
<proteinExistence type="predicted"/>
<dbReference type="AlphaFoldDB" id="A0A2Z4XWG7"/>
<dbReference type="InterPro" id="IPR001661">
    <property type="entry name" value="Glyco_hydro_37"/>
</dbReference>
<dbReference type="PROSITE" id="PS00927">
    <property type="entry name" value="TREHALASE_1"/>
    <property type="match status" value="1"/>
</dbReference>
<sequence>MKIENNLIQLSGELFEAVQLKPCFDDSKYFVDMTPNKNPQEILADYKMLKENSDFDLKNFIEENFYPPVAEKTFNQNEKLSLEDYIKQMWSFLSLSSDKDDELSSLIPLPKPYIIPGGRFREVYYWDCYFTCEGLRVDGQIKLIENIADNFAFLINKIGFIPNANRKYYLTRSQPPLFYLIVEILYKELGISAISKYLEPLEKEYNFWMNTKRNIDGLNRYWDELDTPRPESFREDIEHAQTIANKQDFYRNIRAACESGWDFSSRWFTDTDNFNTIQTTDILPIDLNCYLYGLENSLSTWFKEISNNSKADKYSKLALLRKEIIQTKFWNQEKNFFYDVSKKTNAQTNIVSLAGVTPLFLNIATTEQAKGVAQIVERDFLTEHGLITTLNKTSQQWDSPNGWAPLQWQTIIGLQNYGYNELAKKIASYFVETVNKKYCETGKIREKYDICNLEVKASGGEYIVQDGFGWTNGVVSALINMLR</sequence>
<dbReference type="EMBL" id="CP043424">
    <property type="protein sequence ID" value="QIW11276.1"/>
    <property type="molecule type" value="Genomic_DNA"/>
</dbReference>
<evidence type="ECO:0000313" key="5">
    <source>
        <dbReference type="Proteomes" id="UP000251120"/>
    </source>
</evidence>
<dbReference type="SUPFAM" id="SSF48208">
    <property type="entry name" value="Six-hairpin glycosidases"/>
    <property type="match status" value="1"/>
</dbReference>